<gene>
    <name evidence="2" type="ORF">ALC62_04319</name>
</gene>
<sequence>MNVAWRGTRRSERGSTGVETSSRMGVVTGDALGRMRCYRNSIIDLRRGWTMGPSKTSSVSRSPRPPSKALKSIAAIFRLAYSAVLHFAILPECHLHATFPLTAFMRRTMQRGCVGGSEKGKCGSEPRKQDREGKKFLESTLISLQLKRLFILKTFVLLKIKDYT</sequence>
<evidence type="ECO:0000313" key="3">
    <source>
        <dbReference type="Proteomes" id="UP000078542"/>
    </source>
</evidence>
<accession>A0A195CXQ7</accession>
<proteinExistence type="predicted"/>
<dbReference type="Proteomes" id="UP000078542">
    <property type="component" value="Unassembled WGS sequence"/>
</dbReference>
<name>A0A195CXQ7_9HYME</name>
<evidence type="ECO:0000313" key="2">
    <source>
        <dbReference type="EMBL" id="KYN04934.1"/>
    </source>
</evidence>
<protein>
    <submittedName>
        <fullName evidence="2">Uncharacterized protein</fullName>
    </submittedName>
</protein>
<keyword evidence="3" id="KW-1185">Reference proteome</keyword>
<dbReference type="EMBL" id="KQ977220">
    <property type="protein sequence ID" value="KYN04934.1"/>
    <property type="molecule type" value="Genomic_DNA"/>
</dbReference>
<dbReference type="AlphaFoldDB" id="A0A195CXQ7"/>
<organism evidence="2 3">
    <name type="scientific">Cyphomyrmex costatus</name>
    <dbReference type="NCBI Taxonomy" id="456900"/>
    <lineage>
        <taxon>Eukaryota</taxon>
        <taxon>Metazoa</taxon>
        <taxon>Ecdysozoa</taxon>
        <taxon>Arthropoda</taxon>
        <taxon>Hexapoda</taxon>
        <taxon>Insecta</taxon>
        <taxon>Pterygota</taxon>
        <taxon>Neoptera</taxon>
        <taxon>Endopterygota</taxon>
        <taxon>Hymenoptera</taxon>
        <taxon>Apocrita</taxon>
        <taxon>Aculeata</taxon>
        <taxon>Formicoidea</taxon>
        <taxon>Formicidae</taxon>
        <taxon>Myrmicinae</taxon>
        <taxon>Cyphomyrmex</taxon>
    </lineage>
</organism>
<evidence type="ECO:0000256" key="1">
    <source>
        <dbReference type="SAM" id="MobiDB-lite"/>
    </source>
</evidence>
<reference evidence="2 3" key="1">
    <citation type="submission" date="2016-03" db="EMBL/GenBank/DDBJ databases">
        <title>Cyphomyrmex costatus WGS genome.</title>
        <authorList>
            <person name="Nygaard S."/>
            <person name="Hu H."/>
            <person name="Boomsma J."/>
            <person name="Zhang G."/>
        </authorList>
    </citation>
    <scope>NUCLEOTIDE SEQUENCE [LARGE SCALE GENOMIC DNA]</scope>
    <source>
        <strain evidence="2">MS0001</strain>
        <tissue evidence="2">Whole body</tissue>
    </source>
</reference>
<feature type="region of interest" description="Disordered" evidence="1">
    <location>
        <begin position="1"/>
        <end position="21"/>
    </location>
</feature>